<gene>
    <name evidence="1" type="ordered locus">Runsl_3217</name>
</gene>
<dbReference type="Proteomes" id="UP000000493">
    <property type="component" value="Chromosome"/>
</dbReference>
<sequence>MEHGRFAAAKTRMFHHGFYKSQRQSVESVFPNAFGIRLIRVLIFSSKSLYSNKSFINRETTN</sequence>
<reference evidence="2" key="1">
    <citation type="submission" date="2011-06" db="EMBL/GenBank/DDBJ databases">
        <title>The complete genome of chromosome of Runella slithyformis DSM 19594.</title>
        <authorList>
            <consortium name="US DOE Joint Genome Institute (JGI-PGF)"/>
            <person name="Lucas S."/>
            <person name="Han J."/>
            <person name="Lapidus A."/>
            <person name="Bruce D."/>
            <person name="Goodwin L."/>
            <person name="Pitluck S."/>
            <person name="Peters L."/>
            <person name="Kyrpides N."/>
            <person name="Mavromatis K."/>
            <person name="Ivanova N."/>
            <person name="Ovchinnikova G."/>
            <person name="Zhang X."/>
            <person name="Misra M."/>
            <person name="Detter J.C."/>
            <person name="Tapia R."/>
            <person name="Han C."/>
            <person name="Land M."/>
            <person name="Hauser L."/>
            <person name="Markowitz V."/>
            <person name="Cheng J.-F."/>
            <person name="Hugenholtz P."/>
            <person name="Woyke T."/>
            <person name="Wu D."/>
            <person name="Tindall B."/>
            <person name="Faehrich R."/>
            <person name="Brambilla E."/>
            <person name="Klenk H.-P."/>
            <person name="Eisen J.A."/>
        </authorList>
    </citation>
    <scope>NUCLEOTIDE SEQUENCE [LARGE SCALE GENOMIC DNA]</scope>
    <source>
        <strain evidence="2">ATCC 29530 / DSM 19594 / LMG 11500 / NCIMB 11436 / LSU 4</strain>
    </source>
</reference>
<evidence type="ECO:0000313" key="2">
    <source>
        <dbReference type="Proteomes" id="UP000000493"/>
    </source>
</evidence>
<dbReference type="EMBL" id="CP002859">
    <property type="protein sequence ID" value="AEI49594.1"/>
    <property type="molecule type" value="Genomic_DNA"/>
</dbReference>
<dbReference type="AlphaFoldDB" id="A0A7U3ZLU9"/>
<dbReference type="KEGG" id="rsi:Runsl_3217"/>
<reference evidence="1 2" key="2">
    <citation type="journal article" date="2012" name="Stand. Genomic Sci.">
        <title>Complete genome sequence of the aquatic bacterium Runella slithyformis type strain (LSU 4(T)).</title>
        <authorList>
            <person name="Copeland A."/>
            <person name="Zhang X."/>
            <person name="Misra M."/>
            <person name="Lapidus A."/>
            <person name="Nolan M."/>
            <person name="Lucas S."/>
            <person name="Deshpande S."/>
            <person name="Cheng J.F."/>
            <person name="Tapia R."/>
            <person name="Goodwin L.A."/>
            <person name="Pitluck S."/>
            <person name="Liolios K."/>
            <person name="Pagani I."/>
            <person name="Ivanova N."/>
            <person name="Mikhailova N."/>
            <person name="Pati A."/>
            <person name="Chen A."/>
            <person name="Palaniappan K."/>
            <person name="Land M."/>
            <person name="Hauser L."/>
            <person name="Pan C."/>
            <person name="Jeffries C.D."/>
            <person name="Detter J.C."/>
            <person name="Brambilla E.M."/>
            <person name="Rohde M."/>
            <person name="Djao O.D."/>
            <person name="Goker M."/>
            <person name="Sikorski J."/>
            <person name="Tindall B.J."/>
            <person name="Woyke T."/>
            <person name="Bristow J."/>
            <person name="Eisen J.A."/>
            <person name="Markowitz V."/>
            <person name="Hugenholtz P."/>
            <person name="Kyrpides N.C."/>
            <person name="Klenk H.P."/>
            <person name="Mavromatis K."/>
        </authorList>
    </citation>
    <scope>NUCLEOTIDE SEQUENCE [LARGE SCALE GENOMIC DNA]</scope>
    <source>
        <strain evidence="2">ATCC 29530 / DSM 19594 / LMG 11500 / NCIMB 11436 / LSU 4</strain>
    </source>
</reference>
<evidence type="ECO:0000313" key="1">
    <source>
        <dbReference type="EMBL" id="AEI49594.1"/>
    </source>
</evidence>
<proteinExistence type="predicted"/>
<organism evidence="1 2">
    <name type="scientific">Runella slithyformis (strain ATCC 29530 / DSM 19594 / LMG 11500 / NCIMB 11436 / LSU 4)</name>
    <dbReference type="NCBI Taxonomy" id="761193"/>
    <lineage>
        <taxon>Bacteria</taxon>
        <taxon>Pseudomonadati</taxon>
        <taxon>Bacteroidota</taxon>
        <taxon>Cytophagia</taxon>
        <taxon>Cytophagales</taxon>
        <taxon>Spirosomataceae</taxon>
        <taxon>Runella</taxon>
    </lineage>
</organism>
<protein>
    <submittedName>
        <fullName evidence="1">Uncharacterized protein</fullName>
    </submittedName>
</protein>
<name>A0A7U3ZLU9_RUNSL</name>
<accession>A0A7U3ZLU9</accession>
<keyword evidence="2" id="KW-1185">Reference proteome</keyword>